<name>A0A6L3MZJ6_9BURK</name>
<reference evidence="1 2" key="1">
    <citation type="submission" date="2019-09" db="EMBL/GenBank/DDBJ databases">
        <title>Draft genome sequences of 48 bacterial type strains from the CCUG.</title>
        <authorList>
            <person name="Tunovic T."/>
            <person name="Pineiro-Iglesias B."/>
            <person name="Unosson C."/>
            <person name="Inganas E."/>
            <person name="Ohlen M."/>
            <person name="Cardew S."/>
            <person name="Jensie-Markopoulos S."/>
            <person name="Salva-Serra F."/>
            <person name="Jaen-Luchoro D."/>
            <person name="Karlsson R."/>
            <person name="Svensson-Stadler L."/>
            <person name="Chun J."/>
            <person name="Moore E."/>
        </authorList>
    </citation>
    <scope>NUCLEOTIDE SEQUENCE [LARGE SCALE GENOMIC DNA]</scope>
    <source>
        <strain evidence="1 2">CCUG 65686</strain>
    </source>
</reference>
<dbReference type="EMBL" id="VZOK01000012">
    <property type="protein sequence ID" value="KAB0638925.1"/>
    <property type="molecule type" value="Genomic_DNA"/>
</dbReference>
<proteinExistence type="predicted"/>
<evidence type="ECO:0000313" key="2">
    <source>
        <dbReference type="Proteomes" id="UP000473470"/>
    </source>
</evidence>
<dbReference type="RefSeq" id="WP_009689783.1">
    <property type="nucleotide sequence ID" value="NZ_CABVPM010000014.1"/>
</dbReference>
<evidence type="ECO:0000313" key="1">
    <source>
        <dbReference type="EMBL" id="KAB0638925.1"/>
    </source>
</evidence>
<gene>
    <name evidence="1" type="ORF">F7R25_10655</name>
</gene>
<comment type="caution">
    <text evidence="1">The sequence shown here is derived from an EMBL/GenBank/DDBJ whole genome shotgun (WGS) entry which is preliminary data.</text>
</comment>
<dbReference type="Proteomes" id="UP000473470">
    <property type="component" value="Unassembled WGS sequence"/>
</dbReference>
<sequence length="198" mass="22386">MAVISLTDFVDIVSKSGTPKATKVASVKERPDYEPALDFYRTLREGIIHLHQSSKPKSELDRILDKLSDPKKIKNYPALLEGYRKWWGKKSLVWFSPPRASYEHAGIQININPELGMSVDSIRHVIKLYFKADALTKPRADLITYLMETELRKLAAPTDVMTVLDIRKAKAFTYGASSATTQRMINAELAYIASLWGN</sequence>
<accession>A0A6L3MZJ6</accession>
<protein>
    <submittedName>
        <fullName evidence="1">Uncharacterized protein</fullName>
    </submittedName>
</protein>
<dbReference type="AlphaFoldDB" id="A0A6L3MZJ6"/>
<organism evidence="1 2">
    <name type="scientific">Burkholderia stagnalis</name>
    <dbReference type="NCBI Taxonomy" id="1503054"/>
    <lineage>
        <taxon>Bacteria</taxon>
        <taxon>Pseudomonadati</taxon>
        <taxon>Pseudomonadota</taxon>
        <taxon>Betaproteobacteria</taxon>
        <taxon>Burkholderiales</taxon>
        <taxon>Burkholderiaceae</taxon>
        <taxon>Burkholderia</taxon>
        <taxon>Burkholderia cepacia complex</taxon>
    </lineage>
</organism>